<dbReference type="NCBIfam" id="NF005299">
    <property type="entry name" value="PRK06827.1"/>
    <property type="match status" value="1"/>
</dbReference>
<dbReference type="PANTHER" id="PTHR10210">
    <property type="entry name" value="RIBOSE-PHOSPHATE DIPHOSPHOKINASE FAMILY MEMBER"/>
    <property type="match status" value="1"/>
</dbReference>
<evidence type="ECO:0000256" key="7">
    <source>
        <dbReference type="ARBA" id="ARBA00049535"/>
    </source>
</evidence>
<dbReference type="GO" id="GO:0002189">
    <property type="term" value="C:ribose phosphate diphosphokinase complex"/>
    <property type="evidence" value="ECO:0007669"/>
    <property type="project" value="TreeGrafter"/>
</dbReference>
<evidence type="ECO:0000313" key="11">
    <source>
        <dbReference type="EMBL" id="MBB5226271.1"/>
    </source>
</evidence>
<dbReference type="InterPro" id="IPR000836">
    <property type="entry name" value="PRTase_dom"/>
</dbReference>
<protein>
    <recommendedName>
        <fullName evidence="1">ribose-phosphate diphosphokinase</fullName>
        <ecNumber evidence="1">2.7.6.1</ecNumber>
    </recommendedName>
</protein>
<dbReference type="Gene3D" id="3.40.50.2020">
    <property type="match status" value="2"/>
</dbReference>
<dbReference type="Pfam" id="PF00156">
    <property type="entry name" value="Pribosyltran"/>
    <property type="match status" value="1"/>
</dbReference>
<dbReference type="GO" id="GO:0000287">
    <property type="term" value="F:magnesium ion binding"/>
    <property type="evidence" value="ECO:0007669"/>
    <property type="project" value="InterPro"/>
</dbReference>
<comment type="similarity">
    <text evidence="8">Belongs to the ribose-phosphate pyrophosphokinase family.</text>
</comment>
<proteinExistence type="inferred from homology"/>
<dbReference type="GO" id="GO:0004749">
    <property type="term" value="F:ribose phosphate diphosphokinase activity"/>
    <property type="evidence" value="ECO:0007669"/>
    <property type="project" value="UniProtKB-EC"/>
</dbReference>
<evidence type="ECO:0000256" key="3">
    <source>
        <dbReference type="ARBA" id="ARBA00022727"/>
    </source>
</evidence>
<feature type="domain" description="Phosphoribosyltransferase" evidence="9">
    <location>
        <begin position="185"/>
        <end position="274"/>
    </location>
</feature>
<reference evidence="11 12" key="1">
    <citation type="submission" date="2020-08" db="EMBL/GenBank/DDBJ databases">
        <title>Genomic Encyclopedia of Type Strains, Phase IV (KMG-IV): sequencing the most valuable type-strain genomes for metagenomic binning, comparative biology and taxonomic classification.</title>
        <authorList>
            <person name="Goeker M."/>
        </authorList>
    </citation>
    <scope>NUCLEOTIDE SEQUENCE [LARGE SCALE GENOMIC DNA]</scope>
    <source>
        <strain evidence="11 12">DSM 103462</strain>
    </source>
</reference>
<dbReference type="Pfam" id="PF13793">
    <property type="entry name" value="Pribosyltran_N"/>
    <property type="match status" value="1"/>
</dbReference>
<keyword evidence="2 11" id="KW-0808">Transferase</keyword>
<evidence type="ECO:0000259" key="10">
    <source>
        <dbReference type="Pfam" id="PF13793"/>
    </source>
</evidence>
<dbReference type="RefSeq" id="WP_184659384.1">
    <property type="nucleotide sequence ID" value="NZ_CP031518.1"/>
</dbReference>
<feature type="domain" description="Ribose-phosphate pyrophosphokinase N-terminal" evidence="10">
    <location>
        <begin position="6"/>
        <end position="138"/>
    </location>
</feature>
<evidence type="ECO:0000256" key="1">
    <source>
        <dbReference type="ARBA" id="ARBA00013247"/>
    </source>
</evidence>
<dbReference type="SMART" id="SM01400">
    <property type="entry name" value="Pribosyltran_N"/>
    <property type="match status" value="1"/>
</dbReference>
<dbReference type="EC" id="2.7.6.1" evidence="1"/>
<dbReference type="CDD" id="cd06223">
    <property type="entry name" value="PRTases_typeI"/>
    <property type="match status" value="1"/>
</dbReference>
<keyword evidence="12" id="KW-1185">Reference proteome</keyword>
<evidence type="ECO:0000256" key="2">
    <source>
        <dbReference type="ARBA" id="ARBA00022679"/>
    </source>
</evidence>
<organism evidence="11 12">
    <name type="scientific">Treponema ruminis</name>
    <dbReference type="NCBI Taxonomy" id="744515"/>
    <lineage>
        <taxon>Bacteria</taxon>
        <taxon>Pseudomonadati</taxon>
        <taxon>Spirochaetota</taxon>
        <taxon>Spirochaetia</taxon>
        <taxon>Spirochaetales</taxon>
        <taxon>Treponemataceae</taxon>
        <taxon>Treponema</taxon>
    </lineage>
</organism>
<keyword evidence="4" id="KW-0547">Nucleotide-binding</keyword>
<dbReference type="PANTHER" id="PTHR10210:SF32">
    <property type="entry name" value="RIBOSE-PHOSPHATE PYROPHOSPHOKINASE 2"/>
    <property type="match status" value="1"/>
</dbReference>
<keyword evidence="5 11" id="KW-0418">Kinase</keyword>
<dbReference type="GO" id="GO:0005524">
    <property type="term" value="F:ATP binding"/>
    <property type="evidence" value="ECO:0007669"/>
    <property type="project" value="UniProtKB-KW"/>
</dbReference>
<sequence length="363" mass="41024">MNKLGIIALESAQNAGQKIDEILSLWRHGGHFLIPSSCPRFGSGEAKGLVKESVRDRDIYILVDVCNPSVTYKMDGYINRMSPDDHFQDLKRVIAACNGKAGRITVIMPFLYESRQHRRTGRESLDCAMMLRELENMGVHDIITFDAHDPRVQNSIPFSGFEDVSPALQFTQALLTEYEDLKIDSDHMMFISPDEGATQRVVFMASIFGVNIGMFYKRRDYSTIVNGMNPIIAHDFCGESVEGKDVIVVDDMISSGGSMIDVAKQLKDRGAARVFMFATFGLFTNGLDQFDKAYSEGIFDRVFTTNLVYQKPELLERPWYYSVGMNRYVAAIIDTLNKGESMSELIKPAERMKEMVELYKGKM</sequence>
<dbReference type="AlphaFoldDB" id="A0A7W8G9H0"/>
<dbReference type="GO" id="GO:0006164">
    <property type="term" value="P:purine nucleotide biosynthetic process"/>
    <property type="evidence" value="ECO:0007669"/>
    <property type="project" value="TreeGrafter"/>
</dbReference>
<name>A0A7W8G9H0_9SPIR</name>
<comment type="catalytic activity">
    <reaction evidence="7">
        <text>D-ribose 5-phosphate + ATP = 5-phospho-alpha-D-ribose 1-diphosphate + AMP + H(+)</text>
        <dbReference type="Rhea" id="RHEA:15609"/>
        <dbReference type="ChEBI" id="CHEBI:15378"/>
        <dbReference type="ChEBI" id="CHEBI:30616"/>
        <dbReference type="ChEBI" id="CHEBI:58017"/>
        <dbReference type="ChEBI" id="CHEBI:78346"/>
        <dbReference type="ChEBI" id="CHEBI:456215"/>
        <dbReference type="EC" id="2.7.6.1"/>
    </reaction>
</comment>
<dbReference type="InterPro" id="IPR005946">
    <property type="entry name" value="Rib-P_diPkinase"/>
</dbReference>
<comment type="caution">
    <text evidence="11">The sequence shown here is derived from an EMBL/GenBank/DDBJ whole genome shotgun (WGS) entry which is preliminary data.</text>
</comment>
<evidence type="ECO:0000313" key="12">
    <source>
        <dbReference type="Proteomes" id="UP000518887"/>
    </source>
</evidence>
<gene>
    <name evidence="11" type="ORF">HNP76_001644</name>
</gene>
<dbReference type="NCBIfam" id="TIGR01251">
    <property type="entry name" value="ribP_PPkin"/>
    <property type="match status" value="1"/>
</dbReference>
<dbReference type="GO" id="GO:0006015">
    <property type="term" value="P:5-phosphoribose 1-diphosphate biosynthetic process"/>
    <property type="evidence" value="ECO:0007669"/>
    <property type="project" value="TreeGrafter"/>
</dbReference>
<evidence type="ECO:0000256" key="4">
    <source>
        <dbReference type="ARBA" id="ARBA00022741"/>
    </source>
</evidence>
<accession>A0A7W8G9H0</accession>
<evidence type="ECO:0000256" key="5">
    <source>
        <dbReference type="ARBA" id="ARBA00022777"/>
    </source>
</evidence>
<dbReference type="SUPFAM" id="SSF53271">
    <property type="entry name" value="PRTase-like"/>
    <property type="match status" value="2"/>
</dbReference>
<dbReference type="GO" id="GO:0016301">
    <property type="term" value="F:kinase activity"/>
    <property type="evidence" value="ECO:0007669"/>
    <property type="project" value="UniProtKB-KW"/>
</dbReference>
<keyword evidence="3 8" id="KW-0545">Nucleotide biosynthesis</keyword>
<evidence type="ECO:0000259" key="9">
    <source>
        <dbReference type="Pfam" id="PF00156"/>
    </source>
</evidence>
<keyword evidence="6" id="KW-0067">ATP-binding</keyword>
<dbReference type="Proteomes" id="UP000518887">
    <property type="component" value="Unassembled WGS sequence"/>
</dbReference>
<dbReference type="GO" id="GO:0005737">
    <property type="term" value="C:cytoplasm"/>
    <property type="evidence" value="ECO:0007669"/>
    <property type="project" value="TreeGrafter"/>
</dbReference>
<dbReference type="EMBL" id="JACHFQ010000005">
    <property type="protein sequence ID" value="MBB5226271.1"/>
    <property type="molecule type" value="Genomic_DNA"/>
</dbReference>
<dbReference type="InterPro" id="IPR029099">
    <property type="entry name" value="Pribosyltran_N"/>
</dbReference>
<dbReference type="InterPro" id="IPR029057">
    <property type="entry name" value="PRTase-like"/>
</dbReference>
<evidence type="ECO:0000256" key="8">
    <source>
        <dbReference type="RuleBase" id="RU004324"/>
    </source>
</evidence>
<evidence type="ECO:0000256" key="6">
    <source>
        <dbReference type="ARBA" id="ARBA00022840"/>
    </source>
</evidence>